<proteinExistence type="predicted"/>
<dbReference type="RefSeq" id="WP_392817200.1">
    <property type="nucleotide sequence ID" value="NZ_JBICYV010000004.1"/>
</dbReference>
<keyword evidence="2" id="KW-1185">Reference proteome</keyword>
<evidence type="ECO:0000313" key="1">
    <source>
        <dbReference type="EMBL" id="MFG3010997.1"/>
    </source>
</evidence>
<dbReference type="Proteomes" id="UP001604267">
    <property type="component" value="Unassembled WGS sequence"/>
</dbReference>
<sequence>MSRSNRSEEAGYSMARRVVAATAALAALGLIVSCSGSDDTREYDVPRALCGVSVDPGLVSPFLPAGKKIRVSETRPVPSRKNCRADVDGKWALMANLEWWSEDTSSSAVASGNPQLEEAQLSPDGNFYSGTGAVALVKGCKNPHHAQQLLFTSLRVRDSDLGDISAMKKLATTYTEAVGRSDECP</sequence>
<organism evidence="1 2">
    <name type="scientific">Streptomyces cinerochromogenes</name>
    <dbReference type="NCBI Taxonomy" id="66422"/>
    <lineage>
        <taxon>Bacteria</taxon>
        <taxon>Bacillati</taxon>
        <taxon>Actinomycetota</taxon>
        <taxon>Actinomycetes</taxon>
        <taxon>Kitasatosporales</taxon>
        <taxon>Streptomycetaceae</taxon>
        <taxon>Streptomyces</taxon>
    </lineage>
</organism>
<evidence type="ECO:0008006" key="3">
    <source>
        <dbReference type="Google" id="ProtNLM"/>
    </source>
</evidence>
<dbReference type="PROSITE" id="PS51257">
    <property type="entry name" value="PROKAR_LIPOPROTEIN"/>
    <property type="match status" value="1"/>
</dbReference>
<gene>
    <name evidence="1" type="ORF">ACGFZB_11145</name>
</gene>
<protein>
    <recommendedName>
        <fullName evidence="3">DUF3558 domain-containing protein</fullName>
    </recommendedName>
</protein>
<reference evidence="1 2" key="1">
    <citation type="submission" date="2024-10" db="EMBL/GenBank/DDBJ databases">
        <title>The Natural Products Discovery Center: Release of the First 8490 Sequenced Strains for Exploring Actinobacteria Biosynthetic Diversity.</title>
        <authorList>
            <person name="Kalkreuter E."/>
            <person name="Kautsar S.A."/>
            <person name="Yang D."/>
            <person name="Bader C.D."/>
            <person name="Teijaro C.N."/>
            <person name="Fluegel L."/>
            <person name="Davis C.M."/>
            <person name="Simpson J.R."/>
            <person name="Lauterbach L."/>
            <person name="Steele A.D."/>
            <person name="Gui C."/>
            <person name="Meng S."/>
            <person name="Li G."/>
            <person name="Viehrig K."/>
            <person name="Ye F."/>
            <person name="Su P."/>
            <person name="Kiefer A.F."/>
            <person name="Nichols A."/>
            <person name="Cepeda A.J."/>
            <person name="Yan W."/>
            <person name="Fan B."/>
            <person name="Jiang Y."/>
            <person name="Adhikari A."/>
            <person name="Zheng C.-J."/>
            <person name="Schuster L."/>
            <person name="Cowan T.M."/>
            <person name="Smanski M.J."/>
            <person name="Chevrette M.G."/>
            <person name="De Carvalho L.P.S."/>
            <person name="Shen B."/>
        </authorList>
    </citation>
    <scope>NUCLEOTIDE SEQUENCE [LARGE SCALE GENOMIC DNA]</scope>
    <source>
        <strain evidence="1 2">NPDC048320</strain>
    </source>
</reference>
<evidence type="ECO:0000313" key="2">
    <source>
        <dbReference type="Proteomes" id="UP001604267"/>
    </source>
</evidence>
<accession>A0ABW7B1F8</accession>
<dbReference type="EMBL" id="JBICYV010000004">
    <property type="protein sequence ID" value="MFG3010997.1"/>
    <property type="molecule type" value="Genomic_DNA"/>
</dbReference>
<name>A0ABW7B1F8_9ACTN</name>
<comment type="caution">
    <text evidence="1">The sequence shown here is derived from an EMBL/GenBank/DDBJ whole genome shotgun (WGS) entry which is preliminary data.</text>
</comment>